<name>A0ACB9FBA7_CICIN</name>
<comment type="caution">
    <text evidence="1">The sequence shown here is derived from an EMBL/GenBank/DDBJ whole genome shotgun (WGS) entry which is preliminary data.</text>
</comment>
<accession>A0ACB9FBA7</accession>
<keyword evidence="2" id="KW-1185">Reference proteome</keyword>
<evidence type="ECO:0000313" key="2">
    <source>
        <dbReference type="Proteomes" id="UP001055811"/>
    </source>
</evidence>
<sequence>MKAPSVQLSVVVGWPPPVAALIPLELAEFEPHSAALETMARCLKEIDRVKRVPLLIVAFKLYYHEMSSDEREQHLTKPPLNRVIELEHFVVFVYRILFSRFPLAFLYRFGGTGVQLMYMLLVAEHAVLHLLYSRFWHKIKDVSEVNKGKKELTMDIKKLFDGESKGRNRTATPKQNGLIANGQSTDSKKKITASDDVLKGLVEWLCIQLKKPSHPTRSILASVHCLATLLKEHVARSSSRLRFYMML</sequence>
<reference evidence="1 2" key="2">
    <citation type="journal article" date="2022" name="Mol. Ecol. Resour.">
        <title>The genomes of chicory, endive, great burdock and yacon provide insights into Asteraceae paleo-polyploidization history and plant inulin production.</title>
        <authorList>
            <person name="Fan W."/>
            <person name="Wang S."/>
            <person name="Wang H."/>
            <person name="Wang A."/>
            <person name="Jiang F."/>
            <person name="Liu H."/>
            <person name="Zhao H."/>
            <person name="Xu D."/>
            <person name="Zhang Y."/>
        </authorList>
    </citation>
    <scope>NUCLEOTIDE SEQUENCE [LARGE SCALE GENOMIC DNA]</scope>
    <source>
        <strain evidence="2">cv. Punajuju</strain>
        <tissue evidence="1">Leaves</tissue>
    </source>
</reference>
<protein>
    <submittedName>
        <fullName evidence="1">Uncharacterized protein</fullName>
    </submittedName>
</protein>
<gene>
    <name evidence="1" type="ORF">L2E82_18798</name>
</gene>
<dbReference type="Proteomes" id="UP001055811">
    <property type="component" value="Linkage Group LG03"/>
</dbReference>
<reference evidence="2" key="1">
    <citation type="journal article" date="2022" name="Mol. Ecol. Resour.">
        <title>The genomes of chicory, endive, great burdock and yacon provide insights into Asteraceae palaeo-polyploidization history and plant inulin production.</title>
        <authorList>
            <person name="Fan W."/>
            <person name="Wang S."/>
            <person name="Wang H."/>
            <person name="Wang A."/>
            <person name="Jiang F."/>
            <person name="Liu H."/>
            <person name="Zhao H."/>
            <person name="Xu D."/>
            <person name="Zhang Y."/>
        </authorList>
    </citation>
    <scope>NUCLEOTIDE SEQUENCE [LARGE SCALE GENOMIC DNA]</scope>
    <source>
        <strain evidence="2">cv. Punajuju</strain>
    </source>
</reference>
<proteinExistence type="predicted"/>
<dbReference type="EMBL" id="CM042011">
    <property type="protein sequence ID" value="KAI3768261.1"/>
    <property type="molecule type" value="Genomic_DNA"/>
</dbReference>
<evidence type="ECO:0000313" key="1">
    <source>
        <dbReference type="EMBL" id="KAI3768261.1"/>
    </source>
</evidence>
<organism evidence="1 2">
    <name type="scientific">Cichorium intybus</name>
    <name type="common">Chicory</name>
    <dbReference type="NCBI Taxonomy" id="13427"/>
    <lineage>
        <taxon>Eukaryota</taxon>
        <taxon>Viridiplantae</taxon>
        <taxon>Streptophyta</taxon>
        <taxon>Embryophyta</taxon>
        <taxon>Tracheophyta</taxon>
        <taxon>Spermatophyta</taxon>
        <taxon>Magnoliopsida</taxon>
        <taxon>eudicotyledons</taxon>
        <taxon>Gunneridae</taxon>
        <taxon>Pentapetalae</taxon>
        <taxon>asterids</taxon>
        <taxon>campanulids</taxon>
        <taxon>Asterales</taxon>
        <taxon>Asteraceae</taxon>
        <taxon>Cichorioideae</taxon>
        <taxon>Cichorieae</taxon>
        <taxon>Cichoriinae</taxon>
        <taxon>Cichorium</taxon>
    </lineage>
</organism>